<evidence type="ECO:0000313" key="2">
    <source>
        <dbReference type="Proteomes" id="UP001058120"/>
    </source>
</evidence>
<proteinExistence type="predicted"/>
<dbReference type="EMBL" id="CP065938">
    <property type="protein sequence ID" value="UWX06093.1"/>
    <property type="molecule type" value="Genomic_DNA"/>
</dbReference>
<name>A0ABY5Y1P1_9BACT</name>
<keyword evidence="2" id="KW-1185">Reference proteome</keyword>
<dbReference type="RefSeq" id="WP_334315693.1">
    <property type="nucleotide sequence ID" value="NZ_CP065938.1"/>
</dbReference>
<gene>
    <name evidence="1" type="ORF">JBF11_01900</name>
</gene>
<protein>
    <submittedName>
        <fullName evidence="1">Uncharacterized protein</fullName>
    </submittedName>
</protein>
<sequence>MNFENLASLRNYLSVSEHKAGTITLKVKASAISDPAVKNIIAEFKGRSMPKAVLDIKFNFFTQAVTIKYDTQSIRPEDIEELLTTQDQKRFQQLAESYYSSLTA</sequence>
<evidence type="ECO:0000313" key="1">
    <source>
        <dbReference type="EMBL" id="UWX06093.1"/>
    </source>
</evidence>
<organism evidence="1 2">
    <name type="scientific">Taurinivorans muris</name>
    <dbReference type="NCBI Taxonomy" id="2787751"/>
    <lineage>
        <taxon>Bacteria</taxon>
        <taxon>Pseudomonadati</taxon>
        <taxon>Thermodesulfobacteriota</taxon>
        <taxon>Desulfovibrionia</taxon>
        <taxon>Desulfovibrionales</taxon>
        <taxon>Desulfovibrionaceae</taxon>
        <taxon>Taurinivorans</taxon>
    </lineage>
</organism>
<reference evidence="1" key="1">
    <citation type="submission" date="2020-12" db="EMBL/GenBank/DDBJ databases">
        <title>Taurinivorans muris gen. nov., sp. nov., fundamental and realized metabolic niche of a ubiquitous sulfidogenic bacterium in the murine intestine.</title>
        <authorList>
            <person name="Ye H."/>
            <person name="Hanson B.T."/>
            <person name="Loy A."/>
        </authorList>
    </citation>
    <scope>NUCLEOTIDE SEQUENCE</scope>
    <source>
        <strain evidence="1">LT0009</strain>
    </source>
</reference>
<accession>A0ABY5Y1P1</accession>
<dbReference type="Proteomes" id="UP001058120">
    <property type="component" value="Chromosome"/>
</dbReference>